<organism evidence="2 3">
    <name type="scientific">Trichonephila clavata</name>
    <name type="common">Joro spider</name>
    <name type="synonym">Nephila clavata</name>
    <dbReference type="NCBI Taxonomy" id="2740835"/>
    <lineage>
        <taxon>Eukaryota</taxon>
        <taxon>Metazoa</taxon>
        <taxon>Ecdysozoa</taxon>
        <taxon>Arthropoda</taxon>
        <taxon>Chelicerata</taxon>
        <taxon>Arachnida</taxon>
        <taxon>Araneae</taxon>
        <taxon>Araneomorphae</taxon>
        <taxon>Entelegynae</taxon>
        <taxon>Araneoidea</taxon>
        <taxon>Nephilidae</taxon>
        <taxon>Trichonephila</taxon>
    </lineage>
</organism>
<accession>A0A8X6FFQ2</accession>
<keyword evidence="3" id="KW-1185">Reference proteome</keyword>
<evidence type="ECO:0000256" key="1">
    <source>
        <dbReference type="SAM" id="MobiDB-lite"/>
    </source>
</evidence>
<sequence length="131" mass="14928">MKKSDKSKNKSKNPISMDGFTSPTKHCKRQKILENYSSKKNDLIYLGNKLDVLATSSNEPPTPDQQTTPVAVTKIPPVMLKFQENFNTLILEITKRYTESTFKLAGEYLKIYSPIADDYRVITYCLTEIGE</sequence>
<dbReference type="AlphaFoldDB" id="A0A8X6FFQ2"/>
<gene>
    <name evidence="2" type="ORF">TNCT_679071</name>
</gene>
<protein>
    <submittedName>
        <fullName evidence="2">Uncharacterized protein</fullName>
    </submittedName>
</protein>
<feature type="region of interest" description="Disordered" evidence="1">
    <location>
        <begin position="1"/>
        <end position="26"/>
    </location>
</feature>
<proteinExistence type="predicted"/>
<name>A0A8X6FFQ2_TRICU</name>
<evidence type="ECO:0000313" key="3">
    <source>
        <dbReference type="Proteomes" id="UP000887116"/>
    </source>
</evidence>
<reference evidence="2" key="1">
    <citation type="submission" date="2020-07" db="EMBL/GenBank/DDBJ databases">
        <title>Multicomponent nature underlies the extraordinary mechanical properties of spider dragline silk.</title>
        <authorList>
            <person name="Kono N."/>
            <person name="Nakamura H."/>
            <person name="Mori M."/>
            <person name="Yoshida Y."/>
            <person name="Ohtoshi R."/>
            <person name="Malay A.D."/>
            <person name="Moran D.A.P."/>
            <person name="Tomita M."/>
            <person name="Numata K."/>
            <person name="Arakawa K."/>
        </authorList>
    </citation>
    <scope>NUCLEOTIDE SEQUENCE</scope>
</reference>
<evidence type="ECO:0000313" key="2">
    <source>
        <dbReference type="EMBL" id="GFQ78892.1"/>
    </source>
</evidence>
<dbReference type="EMBL" id="BMAO01002181">
    <property type="protein sequence ID" value="GFQ78892.1"/>
    <property type="molecule type" value="Genomic_DNA"/>
</dbReference>
<dbReference type="OrthoDB" id="10602916at2759"/>
<dbReference type="Proteomes" id="UP000887116">
    <property type="component" value="Unassembled WGS sequence"/>
</dbReference>
<comment type="caution">
    <text evidence="2">The sequence shown here is derived from an EMBL/GenBank/DDBJ whole genome shotgun (WGS) entry which is preliminary data.</text>
</comment>